<dbReference type="SUPFAM" id="SSF57424">
    <property type="entry name" value="LDL receptor-like module"/>
    <property type="match status" value="2"/>
</dbReference>
<dbReference type="InterPro" id="IPR050310">
    <property type="entry name" value="VPS10-sortilin"/>
</dbReference>
<dbReference type="PROSITE" id="PS51120">
    <property type="entry name" value="LDLRB"/>
    <property type="match status" value="3"/>
</dbReference>
<keyword evidence="6 9" id="KW-1015">Disulfide bond</keyword>
<evidence type="ECO:0000256" key="3">
    <source>
        <dbReference type="ARBA" id="ARBA00022583"/>
    </source>
</evidence>
<proteinExistence type="predicted"/>
<gene>
    <name evidence="12" type="primary">SORL1_1</name>
    <name evidence="12" type="ORF">P7K49_020999</name>
</gene>
<evidence type="ECO:0000256" key="4">
    <source>
        <dbReference type="ARBA" id="ARBA00022737"/>
    </source>
</evidence>
<dbReference type="SMART" id="SM00192">
    <property type="entry name" value="LDLa"/>
    <property type="match status" value="2"/>
</dbReference>
<keyword evidence="3" id="KW-0254">Endocytosis</keyword>
<dbReference type="Gene3D" id="2.120.10.30">
    <property type="entry name" value="TolB, C-terminal domain"/>
    <property type="match status" value="2"/>
</dbReference>
<keyword evidence="13" id="KW-1185">Reference proteome</keyword>
<dbReference type="InterPro" id="IPR000033">
    <property type="entry name" value="LDLR_classB_rpt"/>
</dbReference>
<dbReference type="PRINTS" id="PR00261">
    <property type="entry name" value="LDLRECEPTOR"/>
</dbReference>
<evidence type="ECO:0000256" key="9">
    <source>
        <dbReference type="PROSITE-ProRule" id="PRU00124"/>
    </source>
</evidence>
<evidence type="ECO:0000256" key="5">
    <source>
        <dbReference type="ARBA" id="ARBA00023136"/>
    </source>
</evidence>
<accession>A0ABQ9US34</accession>
<evidence type="ECO:0000256" key="10">
    <source>
        <dbReference type="PROSITE-ProRule" id="PRU00461"/>
    </source>
</evidence>
<dbReference type="Proteomes" id="UP001266305">
    <property type="component" value="Unassembled WGS sequence"/>
</dbReference>
<keyword evidence="8" id="KW-0325">Glycoprotein</keyword>
<evidence type="ECO:0000313" key="13">
    <source>
        <dbReference type="Proteomes" id="UP001266305"/>
    </source>
</evidence>
<keyword evidence="2" id="KW-0245">EGF-like domain</keyword>
<evidence type="ECO:0000256" key="7">
    <source>
        <dbReference type="ARBA" id="ARBA00023170"/>
    </source>
</evidence>
<feature type="domain" description="Sortilin C-terminal" evidence="11">
    <location>
        <begin position="39"/>
        <end position="134"/>
    </location>
</feature>
<feature type="repeat" description="LDL-receptor class B" evidence="10">
    <location>
        <begin position="354"/>
        <end position="395"/>
    </location>
</feature>
<dbReference type="InterPro" id="IPR031777">
    <property type="entry name" value="Sortilin_C"/>
</dbReference>
<dbReference type="InterPro" id="IPR036055">
    <property type="entry name" value="LDL_receptor-like_sf"/>
</dbReference>
<feature type="repeat" description="LDL-receptor class B" evidence="10">
    <location>
        <begin position="226"/>
        <end position="269"/>
    </location>
</feature>
<feature type="disulfide bond" evidence="9">
    <location>
        <begin position="583"/>
        <end position="595"/>
    </location>
</feature>
<dbReference type="SUPFAM" id="SSF63825">
    <property type="entry name" value="YWTD domain"/>
    <property type="match status" value="1"/>
</dbReference>
<dbReference type="PROSITE" id="PS50068">
    <property type="entry name" value="LDLRA_2"/>
    <property type="match status" value="2"/>
</dbReference>
<organism evidence="12 13">
    <name type="scientific">Saguinus oedipus</name>
    <name type="common">Cotton-top tamarin</name>
    <name type="synonym">Oedipomidas oedipus</name>
    <dbReference type="NCBI Taxonomy" id="9490"/>
    <lineage>
        <taxon>Eukaryota</taxon>
        <taxon>Metazoa</taxon>
        <taxon>Chordata</taxon>
        <taxon>Craniata</taxon>
        <taxon>Vertebrata</taxon>
        <taxon>Euteleostomi</taxon>
        <taxon>Mammalia</taxon>
        <taxon>Eutheria</taxon>
        <taxon>Euarchontoglires</taxon>
        <taxon>Primates</taxon>
        <taxon>Haplorrhini</taxon>
        <taxon>Platyrrhini</taxon>
        <taxon>Cebidae</taxon>
        <taxon>Callitrichinae</taxon>
        <taxon>Saguinus</taxon>
    </lineage>
</organism>
<dbReference type="PANTHER" id="PTHR12106:SF27">
    <property type="entry name" value="SORTILIN-RELATED RECEPTOR"/>
    <property type="match status" value="1"/>
</dbReference>
<dbReference type="SMART" id="SM00135">
    <property type="entry name" value="LY"/>
    <property type="match status" value="4"/>
</dbReference>
<evidence type="ECO:0000259" key="11">
    <source>
        <dbReference type="Pfam" id="PF15901"/>
    </source>
</evidence>
<keyword evidence="4" id="KW-0677">Repeat</keyword>
<protein>
    <submittedName>
        <fullName evidence="12">Sortilin- receptor</fullName>
    </submittedName>
</protein>
<comment type="subcellular location">
    <subcellularLocation>
        <location evidence="1">Membrane</location>
        <topology evidence="1">Single-pass membrane protein</topology>
    </subcellularLocation>
</comment>
<evidence type="ECO:0000256" key="8">
    <source>
        <dbReference type="ARBA" id="ARBA00023180"/>
    </source>
</evidence>
<dbReference type="EMBL" id="JASSZA010000010">
    <property type="protein sequence ID" value="KAK2099651.1"/>
    <property type="molecule type" value="Genomic_DNA"/>
</dbReference>
<dbReference type="Gene3D" id="2.10.70.80">
    <property type="match status" value="1"/>
</dbReference>
<evidence type="ECO:0000256" key="1">
    <source>
        <dbReference type="ARBA" id="ARBA00004167"/>
    </source>
</evidence>
<dbReference type="Pfam" id="PF00058">
    <property type="entry name" value="Ldl_recept_b"/>
    <property type="match status" value="2"/>
</dbReference>
<evidence type="ECO:0000313" key="12">
    <source>
        <dbReference type="EMBL" id="KAK2099651.1"/>
    </source>
</evidence>
<dbReference type="Gene3D" id="3.30.60.270">
    <property type="match status" value="1"/>
</dbReference>
<evidence type="ECO:0000256" key="2">
    <source>
        <dbReference type="ARBA" id="ARBA00022536"/>
    </source>
</evidence>
<comment type="caution">
    <text evidence="12">The sequence shown here is derived from an EMBL/GenBank/DDBJ whole genome shotgun (WGS) entry which is preliminary data.</text>
</comment>
<feature type="disulfide bond" evidence="9">
    <location>
        <begin position="602"/>
        <end position="617"/>
    </location>
</feature>
<dbReference type="Pfam" id="PF00057">
    <property type="entry name" value="Ldl_recept_a"/>
    <property type="match status" value="2"/>
</dbReference>
<evidence type="ECO:0000256" key="6">
    <source>
        <dbReference type="ARBA" id="ARBA00023157"/>
    </source>
</evidence>
<dbReference type="InterPro" id="IPR023415">
    <property type="entry name" value="LDLR_class-A_CS"/>
</dbReference>
<keyword evidence="7 12" id="KW-0675">Receptor</keyword>
<comment type="caution">
    <text evidence="9">Lacks conserved residue(s) required for the propagation of feature annotation.</text>
</comment>
<dbReference type="InterPro" id="IPR002172">
    <property type="entry name" value="LDrepeatLR_classA_rpt"/>
</dbReference>
<dbReference type="InterPro" id="IPR011042">
    <property type="entry name" value="6-blade_b-propeller_TolB-like"/>
</dbReference>
<dbReference type="Gene3D" id="4.10.400.10">
    <property type="entry name" value="Low-density Lipoprotein Receptor"/>
    <property type="match status" value="2"/>
</dbReference>
<dbReference type="SUPFAM" id="SSF110296">
    <property type="entry name" value="Oligoxyloglucan reducing end-specific cellobiohydrolase"/>
    <property type="match status" value="1"/>
</dbReference>
<sequence>MAIAQGMETNELKYSTNEGETWKTFIFSEKPVFVYGLLTEPGEKSTVFTIFGSNKENVHSWLILQVNATDALGVPCTENDYKLWSPSDERGNECLLGHKTVFKRRTPHATCFNGEDFDRPVVVSNCSCTREDYEWMLPIELRDLADVTPDHRSYRKISGDTCSGGDVEARLEGELVPCPLAEENEFILYAVRKSIYRYDLASGATEQLPLTGLRAAVALDFDYEHNCLYWSDLALDIIQRLCLNGSTGQEVIINSGLETVEALAFEPLSQLLYWVDAGFKKIEAVGQQLHNSNTVGAKWCQMSQGAELLMLIGPGGSEELGKEVANPDGDFRLTIVNSSVLDRPRALVLVPQEGVMFWTDWGDLKPGIYRSNMDGSAVYRLVSEDVKWPNGISVDDQWIYWTDAYLDCIERITFSGQQRSVILDNLPHPYAIAVFKERLKHHVLMKPVVTRSLLPILAVYFISFSMMQLSHFPFSGFIPAWTFLPCLPLMISDLVGLEEHCRLPGSALGQSDLPADRTQVTGSNACVPRPCSLLCLPKANNSRSCRCPEGVSSSVLPSGDLMCACPQGYQLQNNTCVKEENTCLRNQYRCSNGNCINSIWWCDFDNDCGDMSDERNCPLTLSYKEMICPFVSHAFTQQALANQCGDRVHSLKTGMGTGDKLKLDEWVCTCQMRLSHGEENPEGFKTQNLGTKKEGLICACTCVSLIKEVACGGKRCPVPKQGCRRGAAVTEYCHKDMRNDEEESRMFTFVGNELYLRTTTICDLDTQFRCQESGTCIPLSYKCDLEDDCGDNSDENHCALLVDLYQAPTLLETVPPPTSLELCPQKGPSHVSSVLGAQH</sequence>
<dbReference type="Pfam" id="PF15901">
    <property type="entry name" value="Sortilin_C"/>
    <property type="match status" value="1"/>
</dbReference>
<feature type="disulfide bond" evidence="9">
    <location>
        <begin position="590"/>
        <end position="608"/>
    </location>
</feature>
<feature type="disulfide bond" evidence="9">
    <location>
        <begin position="783"/>
        <end position="798"/>
    </location>
</feature>
<dbReference type="PROSITE" id="PS01209">
    <property type="entry name" value="LDLRA_1"/>
    <property type="match status" value="2"/>
</dbReference>
<name>A0ABQ9US34_SAGOE</name>
<feature type="repeat" description="LDL-receptor class B" evidence="10">
    <location>
        <begin position="397"/>
        <end position="438"/>
    </location>
</feature>
<reference evidence="12 13" key="1">
    <citation type="submission" date="2023-05" db="EMBL/GenBank/DDBJ databases">
        <title>B98-5 Cell Line De Novo Hybrid Assembly: An Optical Mapping Approach.</title>
        <authorList>
            <person name="Kananen K."/>
            <person name="Auerbach J.A."/>
            <person name="Kautto E."/>
            <person name="Blachly J.S."/>
        </authorList>
    </citation>
    <scope>NUCLEOTIDE SEQUENCE [LARGE SCALE GENOMIC DNA]</scope>
    <source>
        <strain evidence="12">B95-8</strain>
        <tissue evidence="12">Cell line</tissue>
    </source>
</reference>
<dbReference type="CDD" id="cd00112">
    <property type="entry name" value="LDLa"/>
    <property type="match status" value="2"/>
</dbReference>
<keyword evidence="5" id="KW-0472">Membrane</keyword>
<dbReference type="PANTHER" id="PTHR12106">
    <property type="entry name" value="SORTILIN RELATED"/>
    <property type="match status" value="1"/>
</dbReference>